<reference evidence="4" key="1">
    <citation type="submission" date="2018-03" db="EMBL/GenBank/DDBJ databases">
        <title>Lachnoclostridium SNUG30370 gen.nov., sp.nov., isolated from human faeces.</title>
        <authorList>
            <person name="Seo B."/>
            <person name="Jeon K."/>
            <person name="Ko G."/>
        </authorList>
    </citation>
    <scope>NUCLEOTIDE SEQUENCE [LARGE SCALE GENOMIC DNA]</scope>
    <source>
        <strain evidence="4">SNUG30370</strain>
    </source>
</reference>
<dbReference type="PANTHER" id="PTHR33744:SF1">
    <property type="entry name" value="DNA-BINDING TRANSCRIPTIONAL ACTIVATOR ADER"/>
    <property type="match status" value="1"/>
</dbReference>
<accession>A0A2T3FPH8</accession>
<dbReference type="Proteomes" id="UP000241201">
    <property type="component" value="Unassembled WGS sequence"/>
</dbReference>
<gene>
    <name evidence="3" type="ORF">C7U55_11550</name>
</gene>
<organism evidence="3 4">
    <name type="scientific">Faecalibacillus faecis</name>
    <dbReference type="NCBI Taxonomy" id="1982628"/>
    <lineage>
        <taxon>Bacteria</taxon>
        <taxon>Bacillati</taxon>
        <taxon>Bacillota</taxon>
        <taxon>Erysipelotrichia</taxon>
        <taxon>Erysipelotrichales</taxon>
        <taxon>Coprobacillaceae</taxon>
        <taxon>Faecalibacillus</taxon>
    </lineage>
</organism>
<feature type="domain" description="Purine catabolism PurC-like" evidence="1">
    <location>
        <begin position="16"/>
        <end position="122"/>
    </location>
</feature>
<name>A0A2T3FPH8_9FIRM</name>
<dbReference type="GeneID" id="77471717"/>
<evidence type="ECO:0000259" key="1">
    <source>
        <dbReference type="Pfam" id="PF07905"/>
    </source>
</evidence>
<evidence type="ECO:0000259" key="2">
    <source>
        <dbReference type="Pfam" id="PF13556"/>
    </source>
</evidence>
<dbReference type="Pfam" id="PF13556">
    <property type="entry name" value="HTH_30"/>
    <property type="match status" value="1"/>
</dbReference>
<dbReference type="Gene3D" id="1.10.10.2840">
    <property type="entry name" value="PucR C-terminal helix-turn-helix domain"/>
    <property type="match status" value="1"/>
</dbReference>
<comment type="caution">
    <text evidence="3">The sequence shown here is derived from an EMBL/GenBank/DDBJ whole genome shotgun (WGS) entry which is preliminary data.</text>
</comment>
<dbReference type="InterPro" id="IPR051448">
    <property type="entry name" value="CdaR-like_regulators"/>
</dbReference>
<evidence type="ECO:0000313" key="3">
    <source>
        <dbReference type="EMBL" id="PST37187.1"/>
    </source>
</evidence>
<dbReference type="PANTHER" id="PTHR33744">
    <property type="entry name" value="CARBOHYDRATE DIACID REGULATOR"/>
    <property type="match status" value="1"/>
</dbReference>
<evidence type="ECO:0000313" key="4">
    <source>
        <dbReference type="Proteomes" id="UP000241201"/>
    </source>
</evidence>
<dbReference type="EMBL" id="PYLP01000020">
    <property type="protein sequence ID" value="PST37187.1"/>
    <property type="molecule type" value="Genomic_DNA"/>
</dbReference>
<feature type="domain" description="PucR C-terminal helix-turn-helix" evidence="2">
    <location>
        <begin position="322"/>
        <end position="378"/>
    </location>
</feature>
<proteinExistence type="predicted"/>
<dbReference type="InterPro" id="IPR025736">
    <property type="entry name" value="PucR_C-HTH_dom"/>
</dbReference>
<sequence length="388" mass="45933">MGFTIEDALRETKKRYKMTLLAGEEGCSNAMSWIQMVEDKTILQQLWGKELVVTTGLGFQSQEKLREFIEQLIKYHSVGLVINTGKYIFDIDQDIIDYCDELSFPLLTVPWEIHIADMIKDFSYHCLRAERDDKYINQTVMDTLINPAIIEESRNKLAGDFDVENDFQVMAISVETEEELGMMERRSIKFQLELCFEKVEGNYSFFWFDGYYIMIFNNLEDSALVEVINEMYKRAKKRLHYTLHLGIGSKMADFRNIILSYKRAIAACKMAKQFDYPQIYFDDMGVYQLLFIIEDQGVLKQMYRSMLGVLIDYDQKHNTQLEETLYQYLKFDSNQKAMAESLFMHRNTINYRLNKIKELTECQLDSFEEKMPYMLAFYIKEIVEKKEK</sequence>
<protein>
    <submittedName>
        <fullName evidence="3">PucR family transcriptional regulator</fullName>
    </submittedName>
</protein>
<dbReference type="InterPro" id="IPR012914">
    <property type="entry name" value="PucR_dom"/>
</dbReference>
<dbReference type="InterPro" id="IPR042070">
    <property type="entry name" value="PucR_C-HTH_sf"/>
</dbReference>
<dbReference type="Pfam" id="PF07905">
    <property type="entry name" value="PucR"/>
    <property type="match status" value="1"/>
</dbReference>
<keyword evidence="4" id="KW-1185">Reference proteome</keyword>
<dbReference type="AlphaFoldDB" id="A0A2T3FPH8"/>
<dbReference type="RefSeq" id="WP_106988697.1">
    <property type="nucleotide sequence ID" value="NZ_JAJCFI010000029.1"/>
</dbReference>